<reference evidence="3 4" key="1">
    <citation type="submission" date="2023-11" db="EMBL/GenBank/DDBJ databases">
        <authorList>
            <person name="Val-Calvo J."/>
            <person name="Scortti M."/>
            <person name="Vazquez-Boland J."/>
        </authorList>
    </citation>
    <scope>NUCLEOTIDE SEQUENCE [LARGE SCALE GENOMIC DNA]</scope>
    <source>
        <strain evidence="3 4">PAM 2766</strain>
    </source>
</reference>
<protein>
    <submittedName>
        <fullName evidence="3">LysM peptidoglycan-binding domain-containing protein</fullName>
    </submittedName>
</protein>
<evidence type="ECO:0000256" key="2">
    <source>
        <dbReference type="SAM" id="Phobius"/>
    </source>
</evidence>
<keyword evidence="2" id="KW-0472">Membrane</keyword>
<evidence type="ECO:0000313" key="3">
    <source>
        <dbReference type="EMBL" id="MFM1725731.1"/>
    </source>
</evidence>
<keyword evidence="2" id="KW-0812">Transmembrane</keyword>
<dbReference type="Proteomes" id="UP001629745">
    <property type="component" value="Unassembled WGS sequence"/>
</dbReference>
<evidence type="ECO:0000256" key="1">
    <source>
        <dbReference type="SAM" id="MobiDB-lite"/>
    </source>
</evidence>
<feature type="region of interest" description="Disordered" evidence="1">
    <location>
        <begin position="33"/>
        <end position="82"/>
    </location>
</feature>
<dbReference type="EMBL" id="JBDLNV010000007">
    <property type="protein sequence ID" value="MFM1725731.1"/>
    <property type="molecule type" value="Genomic_DNA"/>
</dbReference>
<keyword evidence="2" id="KW-1133">Transmembrane helix</keyword>
<organism evidence="3 4">
    <name type="scientific">Rhodococcus parequi</name>
    <dbReference type="NCBI Taxonomy" id="3137122"/>
    <lineage>
        <taxon>Bacteria</taxon>
        <taxon>Bacillati</taxon>
        <taxon>Actinomycetota</taxon>
        <taxon>Actinomycetes</taxon>
        <taxon>Mycobacteriales</taxon>
        <taxon>Nocardiaceae</taxon>
        <taxon>Rhodococcus</taxon>
    </lineage>
</organism>
<sequence length="178" mass="18374">MTRGRAVYVRADATGIEYECRPAHPRVRAAGVAESAAVRGRERQRSTSRPAAGAVDYGRGLRHGSAGTQVSRAPGPSHGRKRSLSGLSAVVATFVITAGVVAGLDAIANLRLAQTDSVPTSTDSVQVRRGESLGDVAARVAPEAPVAQVVDRIVELNAMPGAEVRPGQVLISPVSYGG</sequence>
<keyword evidence="4" id="KW-1185">Reference proteome</keyword>
<comment type="caution">
    <text evidence="3">The sequence shown here is derived from an EMBL/GenBank/DDBJ whole genome shotgun (WGS) entry which is preliminary data.</text>
</comment>
<accession>A0ABW9FJH6</accession>
<evidence type="ECO:0000313" key="4">
    <source>
        <dbReference type="Proteomes" id="UP001629745"/>
    </source>
</evidence>
<feature type="transmembrane region" description="Helical" evidence="2">
    <location>
        <begin position="84"/>
        <end position="104"/>
    </location>
</feature>
<name>A0ABW9FJH6_9NOCA</name>
<gene>
    <name evidence="3" type="ORF">ABEU20_004354</name>
</gene>
<dbReference type="RefSeq" id="WP_420166193.1">
    <property type="nucleotide sequence ID" value="NZ_JBDLNV010000007.1"/>
</dbReference>
<proteinExistence type="predicted"/>